<dbReference type="PIRSF" id="PIRSF000429">
    <property type="entry name" value="Ac-CoA_Ac_transf"/>
    <property type="match status" value="1"/>
</dbReference>
<feature type="active site" description="Acyl-thioester intermediate" evidence="6">
    <location>
        <position position="90"/>
    </location>
</feature>
<reference evidence="10 11" key="1">
    <citation type="submission" date="2017-09" db="EMBL/GenBank/DDBJ databases">
        <title>Large-scale bioinformatics analysis of Bacillus genomes uncovers conserved roles of natural products in bacterial physiology.</title>
        <authorList>
            <consortium name="Agbiome Team Llc"/>
            <person name="Bleich R.M."/>
            <person name="Grubbs K.J."/>
            <person name="Santa Maria K.C."/>
            <person name="Allen S.E."/>
            <person name="Farag S."/>
            <person name="Shank E.A."/>
            <person name="Bowers A."/>
        </authorList>
    </citation>
    <scope>NUCLEOTIDE SEQUENCE [LARGE SCALE GENOMIC DNA]</scope>
    <source>
        <strain evidence="10 11">AFS067272</strain>
    </source>
</reference>
<comment type="similarity">
    <text evidence="2 7">Belongs to the thiolase-like superfamily. Thiolase family.</text>
</comment>
<dbReference type="EMBL" id="NVBO01000028">
    <property type="protein sequence ID" value="PFS06121.1"/>
    <property type="molecule type" value="Genomic_DNA"/>
</dbReference>
<protein>
    <recommendedName>
        <fullName evidence="5">acetyl-CoA C-acyltransferase</fullName>
        <ecNumber evidence="5">2.3.1.16</ecNumber>
    </recommendedName>
</protein>
<dbReference type="GO" id="GO:0010124">
    <property type="term" value="P:phenylacetate catabolic process"/>
    <property type="evidence" value="ECO:0007669"/>
    <property type="project" value="TreeGrafter"/>
</dbReference>
<evidence type="ECO:0000256" key="5">
    <source>
        <dbReference type="ARBA" id="ARBA00024073"/>
    </source>
</evidence>
<evidence type="ECO:0000313" key="10">
    <source>
        <dbReference type="EMBL" id="PFS06121.1"/>
    </source>
</evidence>
<dbReference type="Pfam" id="PF00108">
    <property type="entry name" value="Thiolase_N"/>
    <property type="match status" value="1"/>
</dbReference>
<dbReference type="RefSeq" id="WP_001206321.1">
    <property type="nucleotide sequence ID" value="NZ_NUYJ01000025.1"/>
</dbReference>
<dbReference type="InterPro" id="IPR016039">
    <property type="entry name" value="Thiolase-like"/>
</dbReference>
<dbReference type="NCBIfam" id="NF005805">
    <property type="entry name" value="PRK07661.1"/>
    <property type="match status" value="1"/>
</dbReference>
<sequence length="391" mass="41355">MREAVIVAGARTPIGKAKRGSLKTVRPDDLGALVVKETLKRANNYEGPIDDLIFGCAMPEAEQGLNMARNIGGLAGLSYDVPAITINRYCSSGLQSIAYGAERIMLGHSEAVLSGGAESMSLVPMMGHVVRPNSRLVEAAPEYYMGMGHTAEQVAVKYGISREEQDAFAVRSHQRAAKALAEGKFADETVSVDVTLRTVGANHKIQEEMITFSQDEGVRADTTLDILGKLRPAFNVRGSVTAGNSSQMSDGAASVLLMDREKAVSDGMKPLAKFRSFAVAGVPPEVMGIGPIAAIPKALKLAGLELSDIGLFELNEAFASQSIQVIRELGLDEEKVNVNGGAIALGHPLGCTGAKLTLSLIHEMKRRNEQFGIVTMCIGGGMGAAGVFELL</sequence>
<dbReference type="Pfam" id="PF02803">
    <property type="entry name" value="Thiolase_C"/>
    <property type="match status" value="1"/>
</dbReference>
<dbReference type="PROSITE" id="PS00099">
    <property type="entry name" value="THIOLASE_3"/>
    <property type="match status" value="1"/>
</dbReference>
<evidence type="ECO:0000256" key="1">
    <source>
        <dbReference type="ARBA" id="ARBA00005189"/>
    </source>
</evidence>
<feature type="active site" description="Proton acceptor" evidence="6">
    <location>
        <position position="377"/>
    </location>
</feature>
<feature type="active site" description="Proton acceptor" evidence="6">
    <location>
        <position position="347"/>
    </location>
</feature>
<organism evidence="10 11">
    <name type="scientific">Bacillus cereus</name>
    <dbReference type="NCBI Taxonomy" id="1396"/>
    <lineage>
        <taxon>Bacteria</taxon>
        <taxon>Bacillati</taxon>
        <taxon>Bacillota</taxon>
        <taxon>Bacilli</taxon>
        <taxon>Bacillales</taxon>
        <taxon>Bacillaceae</taxon>
        <taxon>Bacillus</taxon>
        <taxon>Bacillus cereus group</taxon>
    </lineage>
</organism>
<gene>
    <name evidence="10" type="ORF">COK38_03950</name>
</gene>
<dbReference type="GO" id="GO:0005737">
    <property type="term" value="C:cytoplasm"/>
    <property type="evidence" value="ECO:0007669"/>
    <property type="project" value="UniProtKB-ARBA"/>
</dbReference>
<dbReference type="InterPro" id="IPR020617">
    <property type="entry name" value="Thiolase_C"/>
</dbReference>
<dbReference type="PROSITE" id="PS00098">
    <property type="entry name" value="THIOLASE_1"/>
    <property type="match status" value="1"/>
</dbReference>
<evidence type="ECO:0000256" key="4">
    <source>
        <dbReference type="ARBA" id="ARBA00023315"/>
    </source>
</evidence>
<dbReference type="CDD" id="cd00751">
    <property type="entry name" value="thiolase"/>
    <property type="match status" value="1"/>
</dbReference>
<dbReference type="NCBIfam" id="TIGR01930">
    <property type="entry name" value="AcCoA-C-Actrans"/>
    <property type="match status" value="1"/>
</dbReference>
<dbReference type="GO" id="GO:0006635">
    <property type="term" value="P:fatty acid beta-oxidation"/>
    <property type="evidence" value="ECO:0007669"/>
    <property type="project" value="TreeGrafter"/>
</dbReference>
<dbReference type="PANTHER" id="PTHR43853">
    <property type="entry name" value="3-KETOACYL-COA THIOLASE, PEROXISOMAL"/>
    <property type="match status" value="1"/>
</dbReference>
<dbReference type="SUPFAM" id="SSF53901">
    <property type="entry name" value="Thiolase-like"/>
    <property type="match status" value="2"/>
</dbReference>
<evidence type="ECO:0000313" key="11">
    <source>
        <dbReference type="Proteomes" id="UP000226357"/>
    </source>
</evidence>
<dbReference type="AlphaFoldDB" id="A0AA44QEB2"/>
<evidence type="ECO:0000256" key="6">
    <source>
        <dbReference type="PIRSR" id="PIRSR000429-1"/>
    </source>
</evidence>
<dbReference type="FunFam" id="3.40.47.10:FF:000010">
    <property type="entry name" value="Acetyl-CoA acetyltransferase (Thiolase)"/>
    <property type="match status" value="1"/>
</dbReference>
<feature type="domain" description="Thiolase C-terminal" evidence="9">
    <location>
        <begin position="269"/>
        <end position="389"/>
    </location>
</feature>
<keyword evidence="4 7" id="KW-0012">Acyltransferase</keyword>
<dbReference type="InterPro" id="IPR020616">
    <property type="entry name" value="Thiolase_N"/>
</dbReference>
<dbReference type="InterPro" id="IPR050215">
    <property type="entry name" value="Thiolase-like_sf_Thiolase"/>
</dbReference>
<dbReference type="PANTHER" id="PTHR43853:SF21">
    <property type="entry name" value="STEROID 3-KETOACYL-COA THIOLASE"/>
    <property type="match status" value="1"/>
</dbReference>
<dbReference type="InterPro" id="IPR020610">
    <property type="entry name" value="Thiolase_AS"/>
</dbReference>
<dbReference type="InterPro" id="IPR020613">
    <property type="entry name" value="Thiolase_CS"/>
</dbReference>
<comment type="pathway">
    <text evidence="1">Lipid metabolism.</text>
</comment>
<dbReference type="InterPro" id="IPR002155">
    <property type="entry name" value="Thiolase"/>
</dbReference>
<dbReference type="InterPro" id="IPR020615">
    <property type="entry name" value="Thiolase_acyl_enz_int_AS"/>
</dbReference>
<dbReference type="EC" id="2.3.1.16" evidence="5"/>
<dbReference type="Gene3D" id="3.40.47.10">
    <property type="match status" value="1"/>
</dbReference>
<dbReference type="PROSITE" id="PS00737">
    <property type="entry name" value="THIOLASE_2"/>
    <property type="match status" value="1"/>
</dbReference>
<evidence type="ECO:0000259" key="9">
    <source>
        <dbReference type="Pfam" id="PF02803"/>
    </source>
</evidence>
<evidence type="ECO:0000256" key="3">
    <source>
        <dbReference type="ARBA" id="ARBA00022679"/>
    </source>
</evidence>
<name>A0AA44QEB2_BACCE</name>
<accession>A0AA44QEB2</accession>
<evidence type="ECO:0000256" key="7">
    <source>
        <dbReference type="RuleBase" id="RU003557"/>
    </source>
</evidence>
<evidence type="ECO:0000259" key="8">
    <source>
        <dbReference type="Pfam" id="PF00108"/>
    </source>
</evidence>
<keyword evidence="3 7" id="KW-0808">Transferase</keyword>
<dbReference type="GO" id="GO:0003988">
    <property type="term" value="F:acetyl-CoA C-acyltransferase activity"/>
    <property type="evidence" value="ECO:0007669"/>
    <property type="project" value="UniProtKB-EC"/>
</dbReference>
<dbReference type="Proteomes" id="UP000226357">
    <property type="component" value="Unassembled WGS sequence"/>
</dbReference>
<proteinExistence type="inferred from homology"/>
<evidence type="ECO:0000256" key="2">
    <source>
        <dbReference type="ARBA" id="ARBA00010982"/>
    </source>
</evidence>
<comment type="caution">
    <text evidence="10">The sequence shown here is derived from an EMBL/GenBank/DDBJ whole genome shotgun (WGS) entry which is preliminary data.</text>
</comment>
<feature type="domain" description="Thiolase N-terminal" evidence="8">
    <location>
        <begin position="5"/>
        <end position="260"/>
    </location>
</feature>